<dbReference type="InterPro" id="IPR030678">
    <property type="entry name" value="Peptide/Ni-bd"/>
</dbReference>
<sequence>MKLKRMISMLLIIISIMNFTGCGNLKGPKNDEGQISTTAGGNIIVPVTEKPEIVNPAFTNVGEVQLVSNIIYSPLFSYGEGDVRTYLAESVDFKDNMEITIKLKENLKWHDGKPINADDLEYTINLILDENQDSPLREYLIIDEKPIKAEKLDELTIKITLPVENSMFLYNLSKVVPIPKHIYENEGIVATSERNKTPIGSGPFKFKEWTKEDSMVLEKYDDYYSGSPKADFITIKVFSSEEPAEEAFNKGELTIVKASPELYDKAYKGEELQSYTFSQGRLNYIVFNQNVSSMQNIVFRKALSYALDRKGMIVSAYGESGAEKVEEGNSILIKEAELYIEDEVEVYNHDIEKSKALIEESGVAINNLKLAYNTEAFAHKEYAEIVQKQLKDIDIEVDIVPYENADFYNKLYSKDDECALYISGYSLGLAPEDYRKMFETGSYYNQTGYTNFKVDNLWKVGAEEVDADRRKAIYRDIQRQIASDAAIYAIDYEQNLMVAQKNLDGVPEAKPTANILFEDWSKLHLNNK</sequence>
<dbReference type="Pfam" id="PF00496">
    <property type="entry name" value="SBP_bac_5"/>
    <property type="match status" value="1"/>
</dbReference>
<gene>
    <name evidence="6" type="ORF">IO99_08670</name>
</gene>
<evidence type="ECO:0000256" key="1">
    <source>
        <dbReference type="ARBA" id="ARBA00004193"/>
    </source>
</evidence>
<proteinExistence type="inferred from homology"/>
<comment type="caution">
    <text evidence="6">The sequence shown here is derived from an EMBL/GenBank/DDBJ whole genome shotgun (WGS) entry which is preliminary data.</text>
</comment>
<dbReference type="PANTHER" id="PTHR30290:SF59">
    <property type="entry name" value="OLIGOPEPTIDE ABC TRANSPORTER,SUBSTRATE-BINDING PROTEIN"/>
    <property type="match status" value="1"/>
</dbReference>
<dbReference type="eggNOG" id="COG0747">
    <property type="taxonomic scope" value="Bacteria"/>
</dbReference>
<accession>A0A084JCK7</accession>
<dbReference type="PANTHER" id="PTHR30290">
    <property type="entry name" value="PERIPLASMIC BINDING COMPONENT OF ABC TRANSPORTER"/>
    <property type="match status" value="1"/>
</dbReference>
<feature type="chain" id="PRO_5038674902" evidence="4">
    <location>
        <begin position="21"/>
        <end position="528"/>
    </location>
</feature>
<dbReference type="CDD" id="cd00995">
    <property type="entry name" value="PBP2_NikA_DppA_OppA_like"/>
    <property type="match status" value="1"/>
</dbReference>
<dbReference type="AlphaFoldDB" id="A0A084JCK7"/>
<feature type="signal peptide" evidence="4">
    <location>
        <begin position="1"/>
        <end position="20"/>
    </location>
</feature>
<feature type="domain" description="Solute-binding protein family 5" evidence="5">
    <location>
        <begin position="85"/>
        <end position="430"/>
    </location>
</feature>
<evidence type="ECO:0000256" key="3">
    <source>
        <dbReference type="ARBA" id="ARBA00022729"/>
    </source>
</evidence>
<dbReference type="Gene3D" id="3.90.76.10">
    <property type="entry name" value="Dipeptide-binding Protein, Domain 1"/>
    <property type="match status" value="1"/>
</dbReference>
<dbReference type="GO" id="GO:0015833">
    <property type="term" value="P:peptide transport"/>
    <property type="evidence" value="ECO:0007669"/>
    <property type="project" value="TreeGrafter"/>
</dbReference>
<evidence type="ECO:0000259" key="5">
    <source>
        <dbReference type="Pfam" id="PF00496"/>
    </source>
</evidence>
<dbReference type="InterPro" id="IPR000914">
    <property type="entry name" value="SBP_5_dom"/>
</dbReference>
<protein>
    <submittedName>
        <fullName evidence="6">Peptide ABC transporter substrate-binding protein</fullName>
    </submittedName>
</protein>
<dbReference type="GO" id="GO:0043190">
    <property type="term" value="C:ATP-binding cassette (ABC) transporter complex"/>
    <property type="evidence" value="ECO:0007669"/>
    <property type="project" value="InterPro"/>
</dbReference>
<name>A0A084JCK7_9CLOT</name>
<dbReference type="RefSeq" id="WP_035132318.1">
    <property type="nucleotide sequence ID" value="NZ_JPMD01000019.1"/>
</dbReference>
<evidence type="ECO:0000256" key="4">
    <source>
        <dbReference type="SAM" id="SignalP"/>
    </source>
</evidence>
<dbReference type="EMBL" id="JPMD01000019">
    <property type="protein sequence ID" value="KEZ86691.1"/>
    <property type="molecule type" value="Genomic_DNA"/>
</dbReference>
<dbReference type="SUPFAM" id="SSF53850">
    <property type="entry name" value="Periplasmic binding protein-like II"/>
    <property type="match status" value="1"/>
</dbReference>
<evidence type="ECO:0000313" key="7">
    <source>
        <dbReference type="Proteomes" id="UP000028542"/>
    </source>
</evidence>
<dbReference type="InterPro" id="IPR039424">
    <property type="entry name" value="SBP_5"/>
</dbReference>
<dbReference type="Gene3D" id="3.10.105.10">
    <property type="entry name" value="Dipeptide-binding Protein, Domain 3"/>
    <property type="match status" value="1"/>
</dbReference>
<comment type="similarity">
    <text evidence="2">Belongs to the bacterial solute-binding protein 5 family.</text>
</comment>
<dbReference type="InterPro" id="IPR023765">
    <property type="entry name" value="SBP_5_CS"/>
</dbReference>
<dbReference type="Gene3D" id="3.40.190.10">
    <property type="entry name" value="Periplasmic binding protein-like II"/>
    <property type="match status" value="1"/>
</dbReference>
<evidence type="ECO:0000256" key="2">
    <source>
        <dbReference type="ARBA" id="ARBA00005695"/>
    </source>
</evidence>
<dbReference type="STRING" id="318464.IO99_08670"/>
<dbReference type="PIRSF" id="PIRSF002741">
    <property type="entry name" value="MppA"/>
    <property type="match status" value="1"/>
</dbReference>
<comment type="subcellular location">
    <subcellularLocation>
        <location evidence="1">Cell membrane</location>
        <topology evidence="1">Lipid-anchor</topology>
    </subcellularLocation>
</comment>
<dbReference type="PROSITE" id="PS01040">
    <property type="entry name" value="SBP_BACTERIAL_5"/>
    <property type="match status" value="1"/>
</dbReference>
<keyword evidence="7" id="KW-1185">Reference proteome</keyword>
<keyword evidence="3 4" id="KW-0732">Signal</keyword>
<evidence type="ECO:0000313" key="6">
    <source>
        <dbReference type="EMBL" id="KEZ86691.1"/>
    </source>
</evidence>
<dbReference type="GO" id="GO:1904680">
    <property type="term" value="F:peptide transmembrane transporter activity"/>
    <property type="evidence" value="ECO:0007669"/>
    <property type="project" value="TreeGrafter"/>
</dbReference>
<dbReference type="Proteomes" id="UP000028542">
    <property type="component" value="Unassembled WGS sequence"/>
</dbReference>
<dbReference type="GO" id="GO:0042597">
    <property type="term" value="C:periplasmic space"/>
    <property type="evidence" value="ECO:0007669"/>
    <property type="project" value="UniProtKB-ARBA"/>
</dbReference>
<organism evidence="6 7">
    <name type="scientific">Clostridium sulfidigenes</name>
    <dbReference type="NCBI Taxonomy" id="318464"/>
    <lineage>
        <taxon>Bacteria</taxon>
        <taxon>Bacillati</taxon>
        <taxon>Bacillota</taxon>
        <taxon>Clostridia</taxon>
        <taxon>Eubacteriales</taxon>
        <taxon>Clostridiaceae</taxon>
        <taxon>Clostridium</taxon>
    </lineage>
</organism>
<reference evidence="6 7" key="1">
    <citation type="submission" date="2014-07" db="EMBL/GenBank/DDBJ databases">
        <title>Draft genome of Clostridium sulfidigenes 113A isolated from sediments associated with methane hydrate from Krishna Godavari basin.</title>
        <authorList>
            <person name="Honkalas V.S."/>
            <person name="Dabir A.P."/>
            <person name="Arora P."/>
            <person name="Dhakephalkar P.K."/>
        </authorList>
    </citation>
    <scope>NUCLEOTIDE SEQUENCE [LARGE SCALE GENOMIC DNA]</scope>
    <source>
        <strain evidence="6 7">113A</strain>
    </source>
</reference>